<dbReference type="AlphaFoldDB" id="A0A090WY22"/>
<dbReference type="Proteomes" id="UP000029646">
    <property type="component" value="Unassembled WGS sequence"/>
</dbReference>
<evidence type="ECO:0000313" key="1">
    <source>
        <dbReference type="EMBL" id="GAL72282.1"/>
    </source>
</evidence>
<dbReference type="EMBL" id="BBNS01000022">
    <property type="protein sequence ID" value="GAL72282.1"/>
    <property type="molecule type" value="Genomic_DNA"/>
</dbReference>
<reference evidence="1 2" key="1">
    <citation type="journal article" date="2014" name="Genome Announc.">
        <title>Draft Genome Sequence of Marine Flavobacterium Jejuia pallidilutea Strain 11shimoA1 and Pigmentation Mutants.</title>
        <authorList>
            <person name="Takatani N."/>
            <person name="Nakanishi M."/>
            <person name="Meirelles P."/>
            <person name="Mino S."/>
            <person name="Suda W."/>
            <person name="Oshima K."/>
            <person name="Hattori M."/>
            <person name="Ohkuma M."/>
            <person name="Hosokawa M."/>
            <person name="Miyashita K."/>
            <person name="Thompson F.L."/>
            <person name="Niwa A."/>
            <person name="Sawabe T."/>
            <person name="Sawabe T."/>
        </authorList>
    </citation>
    <scope>NUCLEOTIDE SEQUENCE [LARGE SCALE GENOMIC DNA]</scope>
    <source>
        <strain evidence="2">JCM19302</strain>
    </source>
</reference>
<proteinExistence type="predicted"/>
<name>A0A090WY22_9FLAO</name>
<organism evidence="1 2">
    <name type="scientific">Jejuia pallidilutea</name>
    <dbReference type="NCBI Taxonomy" id="504487"/>
    <lineage>
        <taxon>Bacteria</taxon>
        <taxon>Pseudomonadati</taxon>
        <taxon>Bacteroidota</taxon>
        <taxon>Flavobacteriia</taxon>
        <taxon>Flavobacteriales</taxon>
        <taxon>Flavobacteriaceae</taxon>
        <taxon>Jejuia</taxon>
    </lineage>
</organism>
<gene>
    <name evidence="1" type="ORF">JCM19302_27</name>
</gene>
<protein>
    <submittedName>
        <fullName evidence="1">Uncharacterized protein</fullName>
    </submittedName>
</protein>
<evidence type="ECO:0000313" key="2">
    <source>
        <dbReference type="Proteomes" id="UP000029646"/>
    </source>
</evidence>
<sequence length="60" mass="6984">MSRNKIWMQFKTTKKGNTKEEINDVWLSPKSTDTTAVINKNGKTNVIKHFIILKSFIVFI</sequence>
<comment type="caution">
    <text evidence="1">The sequence shown here is derived from an EMBL/GenBank/DDBJ whole genome shotgun (WGS) entry which is preliminary data.</text>
</comment>
<accession>A0A090WY22</accession>